<dbReference type="AlphaFoldDB" id="A0A110A7A9"/>
<evidence type="ECO:0008006" key="6">
    <source>
        <dbReference type="Google" id="ProtNLM"/>
    </source>
</evidence>
<dbReference type="KEGG" id="cpro:CPRO_22590"/>
<dbReference type="Proteomes" id="UP000068026">
    <property type="component" value="Chromosome"/>
</dbReference>
<evidence type="ECO:0000256" key="1">
    <source>
        <dbReference type="SAM" id="MobiDB-lite"/>
    </source>
</evidence>
<name>A0A110A7A9_ANAPI</name>
<reference evidence="4" key="2">
    <citation type="submission" date="2016-01" db="EMBL/GenBank/DDBJ databases">
        <authorList>
            <person name="Poehlein A."/>
            <person name="Schlien K."/>
            <person name="Gottschalk G."/>
            <person name="Buckel W."/>
            <person name="Daniel R."/>
        </authorList>
    </citation>
    <scope>NUCLEOTIDE SEQUENCE [LARGE SCALE GENOMIC DNA]</scope>
    <source>
        <strain evidence="4">X2</strain>
    </source>
</reference>
<evidence type="ECO:0000313" key="3">
    <source>
        <dbReference type="EMBL" id="SHF05082.1"/>
    </source>
</evidence>
<feature type="region of interest" description="Disordered" evidence="1">
    <location>
        <begin position="1"/>
        <end position="53"/>
    </location>
</feature>
<dbReference type="EMBL" id="CP014223">
    <property type="protein sequence ID" value="AMJ41826.1"/>
    <property type="molecule type" value="Genomic_DNA"/>
</dbReference>
<reference evidence="5" key="4">
    <citation type="submission" date="2016-11" db="EMBL/GenBank/DDBJ databases">
        <authorList>
            <person name="Jaros S."/>
            <person name="Januszkiewicz K."/>
            <person name="Wedrychowicz H."/>
        </authorList>
    </citation>
    <scope>NUCLEOTIDE SEQUENCE [LARGE SCALE GENOMIC DNA]</scope>
    <source>
        <strain evidence="5">DSM 1682</strain>
    </source>
</reference>
<gene>
    <name evidence="2" type="ORF">CPRO_22590</name>
    <name evidence="3" type="ORF">SAMN02745151_02636</name>
</gene>
<evidence type="ECO:0000313" key="5">
    <source>
        <dbReference type="Proteomes" id="UP000184204"/>
    </source>
</evidence>
<dbReference type="EMBL" id="FQUA01000014">
    <property type="protein sequence ID" value="SHF05082.1"/>
    <property type="molecule type" value="Genomic_DNA"/>
</dbReference>
<keyword evidence="4" id="KW-1185">Reference proteome</keyword>
<accession>A0A110A7A9</accession>
<sequence>MEKRTNKESEKAQKGMNRTEFAQEYSIDTGSQTNSKCDKTNKTNKTNKSSNTN</sequence>
<proteinExistence type="predicted"/>
<reference evidence="2 4" key="1">
    <citation type="journal article" date="2016" name="Genome Announc.">
        <title>Complete Genome Sequence of the Amino Acid-Fermenting Clostridium propionicum X2 (DSM 1682).</title>
        <authorList>
            <person name="Poehlein A."/>
            <person name="Schlien K."/>
            <person name="Chowdhury N.P."/>
            <person name="Gottschalk G."/>
            <person name="Buckel W."/>
            <person name="Daniel R."/>
        </authorList>
    </citation>
    <scope>NUCLEOTIDE SEQUENCE [LARGE SCALE GENOMIC DNA]</scope>
    <source>
        <strain evidence="2 4">X2</strain>
    </source>
</reference>
<dbReference type="RefSeq" id="WP_157881674.1">
    <property type="nucleotide sequence ID" value="NZ_CP014223.1"/>
</dbReference>
<evidence type="ECO:0000313" key="4">
    <source>
        <dbReference type="Proteomes" id="UP000068026"/>
    </source>
</evidence>
<evidence type="ECO:0000313" key="2">
    <source>
        <dbReference type="EMBL" id="AMJ41826.1"/>
    </source>
</evidence>
<feature type="compositionally biased region" description="Low complexity" evidence="1">
    <location>
        <begin position="43"/>
        <end position="53"/>
    </location>
</feature>
<dbReference type="OrthoDB" id="9963260at2"/>
<reference evidence="3" key="3">
    <citation type="submission" date="2016-11" db="EMBL/GenBank/DDBJ databases">
        <authorList>
            <person name="Varghese N."/>
            <person name="Submissions S."/>
        </authorList>
    </citation>
    <scope>NUCLEOTIDE SEQUENCE</scope>
    <source>
        <strain evidence="3">DSM 1682</strain>
    </source>
</reference>
<feature type="compositionally biased region" description="Basic and acidic residues" evidence="1">
    <location>
        <begin position="1"/>
        <end position="13"/>
    </location>
</feature>
<protein>
    <recommendedName>
        <fullName evidence="6">Small, acid-soluble spore protein gamma-type</fullName>
    </recommendedName>
</protein>
<dbReference type="Proteomes" id="UP000184204">
    <property type="component" value="Unassembled WGS sequence"/>
</dbReference>
<organism evidence="3 5">
    <name type="scientific">Anaerotignum propionicum DSM 1682</name>
    <dbReference type="NCBI Taxonomy" id="991789"/>
    <lineage>
        <taxon>Bacteria</taxon>
        <taxon>Bacillati</taxon>
        <taxon>Bacillota</taxon>
        <taxon>Clostridia</taxon>
        <taxon>Lachnospirales</taxon>
        <taxon>Anaerotignaceae</taxon>
        <taxon>Anaerotignum</taxon>
    </lineage>
</organism>